<gene>
    <name evidence="4" type="ORF">SAMN06265219_101279</name>
</gene>
<dbReference type="AlphaFoldDB" id="A0A521ANR5"/>
<dbReference type="Pfam" id="PF19295">
    <property type="entry name" value="SufBD_N"/>
    <property type="match status" value="1"/>
</dbReference>
<dbReference type="SUPFAM" id="SSF101960">
    <property type="entry name" value="Stabilizer of iron transporter SufD"/>
    <property type="match status" value="1"/>
</dbReference>
<evidence type="ECO:0000313" key="5">
    <source>
        <dbReference type="Proteomes" id="UP000317557"/>
    </source>
</evidence>
<evidence type="ECO:0000259" key="2">
    <source>
        <dbReference type="Pfam" id="PF01458"/>
    </source>
</evidence>
<comment type="similarity">
    <text evidence="1">Belongs to the iron-sulfur cluster assembly SufBD family.</text>
</comment>
<dbReference type="RefSeq" id="WP_142452791.1">
    <property type="nucleotide sequence ID" value="NZ_FXTP01000001.1"/>
</dbReference>
<proteinExistence type="inferred from homology"/>
<dbReference type="Pfam" id="PF01458">
    <property type="entry name" value="SUFBD_core"/>
    <property type="match status" value="1"/>
</dbReference>
<evidence type="ECO:0000256" key="1">
    <source>
        <dbReference type="ARBA" id="ARBA00043967"/>
    </source>
</evidence>
<protein>
    <submittedName>
        <fullName evidence="4">Iron-regulated ABC transporter permease protein SufD</fullName>
    </submittedName>
</protein>
<accession>A0A521ANR5</accession>
<dbReference type="InterPro" id="IPR000825">
    <property type="entry name" value="SUF_FeS_clus_asmbl_SufBD_core"/>
</dbReference>
<name>A0A521ANR5_9BACT</name>
<dbReference type="PANTHER" id="PTHR43575">
    <property type="entry name" value="PROTEIN ABCI7, CHLOROPLASTIC"/>
    <property type="match status" value="1"/>
</dbReference>
<dbReference type="InterPro" id="IPR055346">
    <property type="entry name" value="Fe-S_cluster_assembly_SufBD"/>
</dbReference>
<dbReference type="GO" id="GO:0016226">
    <property type="term" value="P:iron-sulfur cluster assembly"/>
    <property type="evidence" value="ECO:0007669"/>
    <property type="project" value="InterPro"/>
</dbReference>
<feature type="domain" description="SUF system FeS cluster assembly SufBD core" evidence="2">
    <location>
        <begin position="182"/>
        <end position="409"/>
    </location>
</feature>
<dbReference type="InterPro" id="IPR037284">
    <property type="entry name" value="SUF_FeS_clus_asmbl_SufBD_sf"/>
</dbReference>
<keyword evidence="5" id="KW-1185">Reference proteome</keyword>
<evidence type="ECO:0000259" key="3">
    <source>
        <dbReference type="Pfam" id="PF19295"/>
    </source>
</evidence>
<feature type="domain" description="SUF system FeS cluster assembly SufBD N-terminal" evidence="3">
    <location>
        <begin position="33"/>
        <end position="172"/>
    </location>
</feature>
<sequence length="446" mass="50442">MSVAVKEKETILNFLDGDFGTVSNIPTIAGVNEKGAGNISEFPFPKKKDEDWRFTDLRSISRNHFVPVADAGAEPVGDISKHYLPEAKNSRLVFVNGEFNTELSSTEDIPEEVIVGNMAAYGDNEILQKHLGKYTNYDQDQDVFAALNDANFKDGTFIYVPKETKVEAPIHILNIFTDAQKAFYATPRVLFVGEAYSKATIVEEHIALVENEYLNVTVNEFKLFEGAHVHHARIQRDSKKANHISRPLAHLDKYAEYHSYTICLGAKLFRNDPRVVQNDEEVDFTIDGLVLIDGEQIADTHSAIDHRHWHAKSHQLHKVVVNDNAHSIFNGKIFVREDSQKIDSFQENRNLLLSENGTVNTKPQLEIFSDDVLCSHGATIGHLNEDEVFYLHSRGLTKKKARELLVYAFTLESIETMEVESVHKLLLEEVVKYTSRDEEFVAVGKD</sequence>
<dbReference type="NCBIfam" id="TIGR01981">
    <property type="entry name" value="sufD"/>
    <property type="match status" value="1"/>
</dbReference>
<reference evidence="4 5" key="1">
    <citation type="submission" date="2017-05" db="EMBL/GenBank/DDBJ databases">
        <authorList>
            <person name="Varghese N."/>
            <person name="Submissions S."/>
        </authorList>
    </citation>
    <scope>NUCLEOTIDE SEQUENCE [LARGE SCALE GENOMIC DNA]</scope>
    <source>
        <strain evidence="4 5">DSM 21985</strain>
    </source>
</reference>
<dbReference type="Proteomes" id="UP000317557">
    <property type="component" value="Unassembled WGS sequence"/>
</dbReference>
<evidence type="ECO:0000313" key="4">
    <source>
        <dbReference type="EMBL" id="SMO36445.1"/>
    </source>
</evidence>
<dbReference type="PANTHER" id="PTHR43575:SF1">
    <property type="entry name" value="PROTEIN ABCI7, CHLOROPLASTIC"/>
    <property type="match status" value="1"/>
</dbReference>
<dbReference type="InterPro" id="IPR011542">
    <property type="entry name" value="SUF_FeS_clus_asmbl_SufD"/>
</dbReference>
<dbReference type="OrthoDB" id="9768262at2"/>
<dbReference type="EMBL" id="FXTP01000001">
    <property type="protein sequence ID" value="SMO36445.1"/>
    <property type="molecule type" value="Genomic_DNA"/>
</dbReference>
<organism evidence="4 5">
    <name type="scientific">Gracilimonas mengyeensis</name>
    <dbReference type="NCBI Taxonomy" id="1302730"/>
    <lineage>
        <taxon>Bacteria</taxon>
        <taxon>Pseudomonadati</taxon>
        <taxon>Balneolota</taxon>
        <taxon>Balneolia</taxon>
        <taxon>Balneolales</taxon>
        <taxon>Balneolaceae</taxon>
        <taxon>Gracilimonas</taxon>
    </lineage>
</organism>
<dbReference type="InterPro" id="IPR045595">
    <property type="entry name" value="SufBD_N"/>
</dbReference>